<evidence type="ECO:0000313" key="4">
    <source>
        <dbReference type="Proteomes" id="UP001201463"/>
    </source>
</evidence>
<name>A0ABS8XC56_9BURK</name>
<accession>A0ABS8XC56</accession>
<evidence type="ECO:0000313" key="3">
    <source>
        <dbReference type="EMBL" id="MCE4538524.1"/>
    </source>
</evidence>
<keyword evidence="4" id="KW-1185">Reference proteome</keyword>
<feature type="compositionally biased region" description="Basic and acidic residues" evidence="1">
    <location>
        <begin position="310"/>
        <end position="330"/>
    </location>
</feature>
<dbReference type="Proteomes" id="UP001201463">
    <property type="component" value="Unassembled WGS sequence"/>
</dbReference>
<feature type="domain" description="MobA/VirD2-like nuclease" evidence="2">
    <location>
        <begin position="120"/>
        <end position="201"/>
    </location>
</feature>
<feature type="region of interest" description="Disordered" evidence="1">
    <location>
        <begin position="233"/>
        <end position="253"/>
    </location>
</feature>
<sequence length="330" mass="36960">MRGQQVDGVLVQWGERLFYPANRIVKSLPTPRLGTLMRRKAAVIRQRIEATVRRAPQVMVKVTGGGRGMAAIAAHFRYISKNGRLDIEDDREVVRSGREAVRDLVDQWRYGGSLIGAEGHRREAFNIMLSMPAGTNADLLKKAAREFAQAELAGHRYVMVLHEHQANPHIHLSVKAEAASGKRLNPRKADLHRWRETFAEKLRGWGIEAEATRQVTRGESGAYEPLWRLKARQEGRLRPQPGTAKAEPRASRGGADAMVSWAHILKALAASEIDGDRELAERIGSFVRGSSVFKEAARRRLGQEVPVTREPVKVPRHDVSKGRPDPKLER</sequence>
<dbReference type="RefSeq" id="WP_233392954.1">
    <property type="nucleotide sequence ID" value="NZ_JAJTWT010000005.1"/>
</dbReference>
<comment type="caution">
    <text evidence="3">The sequence shown here is derived from an EMBL/GenBank/DDBJ whole genome shotgun (WGS) entry which is preliminary data.</text>
</comment>
<dbReference type="Pfam" id="PF03432">
    <property type="entry name" value="Relaxase"/>
    <property type="match status" value="1"/>
</dbReference>
<gene>
    <name evidence="3" type="ORF">LXT12_14825</name>
</gene>
<evidence type="ECO:0000259" key="2">
    <source>
        <dbReference type="Pfam" id="PF03432"/>
    </source>
</evidence>
<proteinExistence type="predicted"/>
<dbReference type="InterPro" id="IPR005094">
    <property type="entry name" value="Endonuclease_MobA/VirD2"/>
</dbReference>
<dbReference type="EMBL" id="JAJTWT010000005">
    <property type="protein sequence ID" value="MCE4538524.1"/>
    <property type="molecule type" value="Genomic_DNA"/>
</dbReference>
<evidence type="ECO:0000256" key="1">
    <source>
        <dbReference type="SAM" id="MobiDB-lite"/>
    </source>
</evidence>
<dbReference type="Gene3D" id="3.30.930.30">
    <property type="match status" value="1"/>
</dbReference>
<feature type="region of interest" description="Disordered" evidence="1">
    <location>
        <begin position="297"/>
        <end position="330"/>
    </location>
</feature>
<reference evidence="3 4" key="1">
    <citation type="submission" date="2021-12" db="EMBL/GenBank/DDBJ databases">
        <title>Genome seq of p7.</title>
        <authorList>
            <person name="Seo T."/>
        </authorList>
    </citation>
    <scope>NUCLEOTIDE SEQUENCE [LARGE SCALE GENOMIC DNA]</scope>
    <source>
        <strain evidence="3 4">P7</strain>
    </source>
</reference>
<protein>
    <submittedName>
        <fullName evidence="3">Conjugal transfer protein TraS</fullName>
    </submittedName>
</protein>
<organism evidence="3 4">
    <name type="scientific">Pelomonas caseinilytica</name>
    <dbReference type="NCBI Taxonomy" id="2906763"/>
    <lineage>
        <taxon>Bacteria</taxon>
        <taxon>Pseudomonadati</taxon>
        <taxon>Pseudomonadota</taxon>
        <taxon>Betaproteobacteria</taxon>
        <taxon>Burkholderiales</taxon>
        <taxon>Sphaerotilaceae</taxon>
        <taxon>Roseateles</taxon>
    </lineage>
</organism>